<gene>
    <name evidence="1" type="ORF">T03_757</name>
</gene>
<dbReference type="Proteomes" id="UP000054653">
    <property type="component" value="Unassembled WGS sequence"/>
</dbReference>
<accession>A0A0V1D0M6</accession>
<reference evidence="1 2" key="1">
    <citation type="submission" date="2015-01" db="EMBL/GenBank/DDBJ databases">
        <title>Evolution of Trichinella species and genotypes.</title>
        <authorList>
            <person name="Korhonen P.K."/>
            <person name="Edoardo P."/>
            <person name="Giuseppe L.R."/>
            <person name="Gasser R.B."/>
        </authorList>
    </citation>
    <scope>NUCLEOTIDE SEQUENCE [LARGE SCALE GENOMIC DNA]</scope>
    <source>
        <strain evidence="1">ISS120</strain>
    </source>
</reference>
<evidence type="ECO:0000313" key="2">
    <source>
        <dbReference type="Proteomes" id="UP000054653"/>
    </source>
</evidence>
<dbReference type="OrthoDB" id="5918204at2759"/>
<protein>
    <submittedName>
        <fullName evidence="1">Uncharacterized protein</fullName>
    </submittedName>
</protein>
<comment type="caution">
    <text evidence="1">The sequence shown here is derived from an EMBL/GenBank/DDBJ whole genome shotgun (WGS) entry which is preliminary data.</text>
</comment>
<dbReference type="AlphaFoldDB" id="A0A0V1D0M6"/>
<dbReference type="EMBL" id="JYDI01000061">
    <property type="protein sequence ID" value="KRY54973.1"/>
    <property type="molecule type" value="Genomic_DNA"/>
</dbReference>
<organism evidence="1 2">
    <name type="scientific">Trichinella britovi</name>
    <name type="common">Parasitic roundworm</name>
    <dbReference type="NCBI Taxonomy" id="45882"/>
    <lineage>
        <taxon>Eukaryota</taxon>
        <taxon>Metazoa</taxon>
        <taxon>Ecdysozoa</taxon>
        <taxon>Nematoda</taxon>
        <taxon>Enoplea</taxon>
        <taxon>Dorylaimia</taxon>
        <taxon>Trichinellida</taxon>
        <taxon>Trichinellidae</taxon>
        <taxon>Trichinella</taxon>
    </lineage>
</organism>
<name>A0A0V1D0M6_TRIBR</name>
<sequence length="131" mass="14840">MTDQRSNFTEVVMTKTVFRFSNSIFSGVLPWLIFNFGHAPSSSWSHLGPECHRLPAANLERGHPLLAKSAGLSCVGQYRHESGEMISCMSRTRFETNGFHRCALLRIQHRATELSLQQKQLLIGKSAFRFT</sequence>
<evidence type="ECO:0000313" key="1">
    <source>
        <dbReference type="EMBL" id="KRY54973.1"/>
    </source>
</evidence>
<proteinExistence type="predicted"/>
<keyword evidence="2" id="KW-1185">Reference proteome</keyword>